<keyword evidence="3 6" id="KW-0812">Transmembrane</keyword>
<comment type="subcellular location">
    <subcellularLocation>
        <location evidence="1">Cell membrane</location>
        <topology evidence="1">Multi-pass membrane protein</topology>
    </subcellularLocation>
</comment>
<name>A0ABS7KWP8_CLOSR</name>
<feature type="transmembrane region" description="Helical" evidence="6">
    <location>
        <begin position="20"/>
        <end position="38"/>
    </location>
</feature>
<dbReference type="Pfam" id="PF02687">
    <property type="entry name" value="FtsX"/>
    <property type="match status" value="1"/>
</dbReference>
<dbReference type="RefSeq" id="WP_221860367.1">
    <property type="nucleotide sequence ID" value="NZ_JAIKTU010000005.1"/>
</dbReference>
<feature type="domain" description="MacB-like periplasmic core" evidence="8">
    <location>
        <begin position="27"/>
        <end position="279"/>
    </location>
</feature>
<keyword evidence="5 6" id="KW-0472">Membrane</keyword>
<dbReference type="InterPro" id="IPR025857">
    <property type="entry name" value="MacB_PCD"/>
</dbReference>
<keyword evidence="10" id="KW-1185">Reference proteome</keyword>
<evidence type="ECO:0000313" key="9">
    <source>
        <dbReference type="EMBL" id="MBY0755243.1"/>
    </source>
</evidence>
<dbReference type="Pfam" id="PF12704">
    <property type="entry name" value="MacB_PCD"/>
    <property type="match status" value="1"/>
</dbReference>
<organism evidence="9 10">
    <name type="scientific">Clostridium sardiniense</name>
    <name type="common">Clostridium absonum</name>
    <dbReference type="NCBI Taxonomy" id="29369"/>
    <lineage>
        <taxon>Bacteria</taxon>
        <taxon>Bacillati</taxon>
        <taxon>Bacillota</taxon>
        <taxon>Clostridia</taxon>
        <taxon>Eubacteriales</taxon>
        <taxon>Clostridiaceae</taxon>
        <taxon>Clostridium</taxon>
    </lineage>
</organism>
<proteinExistence type="predicted"/>
<keyword evidence="2" id="KW-1003">Cell membrane</keyword>
<dbReference type="InterPro" id="IPR003838">
    <property type="entry name" value="ABC3_permease_C"/>
</dbReference>
<accession>A0ABS7KWP8</accession>
<evidence type="ECO:0000259" key="7">
    <source>
        <dbReference type="Pfam" id="PF02687"/>
    </source>
</evidence>
<evidence type="ECO:0000256" key="3">
    <source>
        <dbReference type="ARBA" id="ARBA00022692"/>
    </source>
</evidence>
<feature type="transmembrane region" description="Helical" evidence="6">
    <location>
        <begin position="456"/>
        <end position="479"/>
    </location>
</feature>
<keyword evidence="4 6" id="KW-1133">Transmembrane helix</keyword>
<dbReference type="InterPro" id="IPR050250">
    <property type="entry name" value="Macrolide_Exporter_MacB"/>
</dbReference>
<protein>
    <submittedName>
        <fullName evidence="9">ABC transporter permease</fullName>
    </submittedName>
</protein>
<evidence type="ECO:0000256" key="1">
    <source>
        <dbReference type="ARBA" id="ARBA00004651"/>
    </source>
</evidence>
<evidence type="ECO:0000256" key="2">
    <source>
        <dbReference type="ARBA" id="ARBA00022475"/>
    </source>
</evidence>
<reference evidence="9 10" key="1">
    <citation type="journal article" date="2021" name="Cell Host Microbe">
        <title>in vivo commensal control of Clostridioides difficile virulence.</title>
        <authorList>
            <person name="Girinathan B.P."/>
            <person name="Dibenedetto N."/>
            <person name="Worley J.N."/>
            <person name="Peltier J."/>
            <person name="Arrieta-Ortiz M.L."/>
            <person name="Rupa Christinal Immanuel S."/>
            <person name="Lavin R."/>
            <person name="Delaney M.L."/>
            <person name="Cummins C."/>
            <person name="Hoffmann M."/>
            <person name="Luo Y."/>
            <person name="Gonzalez-Escalona N."/>
            <person name="Allard M."/>
            <person name="Onderdonk A.B."/>
            <person name="Gerber G.K."/>
            <person name="Sonenshein A.L."/>
            <person name="Baliga N."/>
            <person name="Dupuy B."/>
            <person name="Bry L."/>
        </authorList>
    </citation>
    <scope>NUCLEOTIDE SEQUENCE [LARGE SCALE GENOMIC DNA]</scope>
    <source>
        <strain evidence="9 10">DSM 599</strain>
    </source>
</reference>
<dbReference type="PANTHER" id="PTHR30572">
    <property type="entry name" value="MEMBRANE COMPONENT OF TRANSPORTER-RELATED"/>
    <property type="match status" value="1"/>
</dbReference>
<evidence type="ECO:0000256" key="6">
    <source>
        <dbReference type="SAM" id="Phobius"/>
    </source>
</evidence>
<evidence type="ECO:0000256" key="5">
    <source>
        <dbReference type="ARBA" id="ARBA00023136"/>
    </source>
</evidence>
<dbReference type="PANTHER" id="PTHR30572:SF9">
    <property type="entry name" value="ABC TRANSPORTER PERMEASE PROTEIN"/>
    <property type="match status" value="1"/>
</dbReference>
<feature type="domain" description="ABC3 transporter permease C-terminal" evidence="7">
    <location>
        <begin position="320"/>
        <end position="483"/>
    </location>
</feature>
<dbReference type="Proteomes" id="UP001299068">
    <property type="component" value="Unassembled WGS sequence"/>
</dbReference>
<evidence type="ECO:0000259" key="8">
    <source>
        <dbReference type="Pfam" id="PF12704"/>
    </source>
</evidence>
<gene>
    <name evidence="9" type="ORF">K5V21_07220</name>
</gene>
<feature type="transmembrane region" description="Helical" evidence="6">
    <location>
        <begin position="318"/>
        <end position="339"/>
    </location>
</feature>
<sequence>MNFLFRGFLSVKERIGKSTILFLVMTSICVFVLAGFSIQSATEKAGVLARQKLGATVILSPNMEKIKEKMREEGGEKGFKLERTPISLEDVDKVLTLDNISSYNVTSSTQGTADGFTPITSTESNSNEEEQGFMKNPNRESRVMGDVTLDGILNLKDVSAFINEEDTLVDGSGITSDDKDKNVAVIEKTLADQNSLKVGDKIKVKSTQDSTKTVELKIIGIYQNSSEISEGAMRNEAMNPYNKIYVPYTVSNTLKGTDYKDKVDNAQFYLNDPINVESFLEKGKKLDIDFNTYTLDANSRAYETMMGPIENIASFAKMTVIIVSIAGAVILGLIIMLSIKERRNEIGILLSLGEKKLKIIAQFGVEILIILALAFGTSAILGNSISEEIGNVLLAKETTVEQNSNYGMPGMQGMQGVPDMSASGGGDMKERGEGRYNKSKVETIDSLDVSVSGDDYAKMCGLAILISFIGVMIPSIGIMRLQPKEILSKHD</sequence>
<evidence type="ECO:0000313" key="10">
    <source>
        <dbReference type="Proteomes" id="UP001299068"/>
    </source>
</evidence>
<feature type="transmembrane region" description="Helical" evidence="6">
    <location>
        <begin position="359"/>
        <end position="381"/>
    </location>
</feature>
<comment type="caution">
    <text evidence="9">The sequence shown here is derived from an EMBL/GenBank/DDBJ whole genome shotgun (WGS) entry which is preliminary data.</text>
</comment>
<dbReference type="EMBL" id="JAIKTU010000005">
    <property type="protein sequence ID" value="MBY0755243.1"/>
    <property type="molecule type" value="Genomic_DNA"/>
</dbReference>
<evidence type="ECO:0000256" key="4">
    <source>
        <dbReference type="ARBA" id="ARBA00022989"/>
    </source>
</evidence>